<dbReference type="PANTHER" id="PTHR12049:SF7">
    <property type="entry name" value="PROTEIN ARGININE METHYLTRANSFERASE NDUFAF7, MITOCHONDRIAL"/>
    <property type="match status" value="1"/>
</dbReference>
<organism evidence="3 4">
    <name type="scientific">Paenibacillus alvei</name>
    <name type="common">Bacillus alvei</name>
    <dbReference type="NCBI Taxonomy" id="44250"/>
    <lineage>
        <taxon>Bacteria</taxon>
        <taxon>Bacillati</taxon>
        <taxon>Bacillota</taxon>
        <taxon>Bacilli</taxon>
        <taxon>Bacillales</taxon>
        <taxon>Paenibacillaceae</taxon>
        <taxon>Paenibacillus</taxon>
    </lineage>
</organism>
<reference evidence="4" key="1">
    <citation type="submission" date="2018-08" db="EMBL/GenBank/DDBJ databases">
        <authorList>
            <person name="Chevrot R."/>
        </authorList>
    </citation>
    <scope>NUCLEOTIDE SEQUENCE [LARGE SCALE GENOMIC DNA]</scope>
</reference>
<evidence type="ECO:0000256" key="1">
    <source>
        <dbReference type="ARBA" id="ARBA00022603"/>
    </source>
</evidence>
<evidence type="ECO:0008006" key="5">
    <source>
        <dbReference type="Google" id="ProtNLM"/>
    </source>
</evidence>
<gene>
    <name evidence="3" type="ORF">PBLR_10982</name>
</gene>
<accession>A0A383R6K1</accession>
<sequence length="377" mass="43720">MSHYQPNPVLIQYLINQIEQSDSSCIPFSQFMGICLYHATDGYYMSERPKIGRNGDFYTSSNIGSIMAEMLAVYVERRTRERGWNADSITLVEWGAGTGRLALQMSQRLKYDRFEGYEHVIVERSPHHQRLVSELLGGERVPITWWDEQVFEQEAPTRRLFVVANELLDAFPVERIRHHDGRYEQCFVKWDEEKEQFMPLWLPATEDILLWLEEHEIQLVDQQIFDAGIAMTAWMTSILSQVGEAEFIFIDYGDGTNELTAAHRMEGTLMCYHRHQAHDNPWIHIGEQDITSMVDFDICQRVAKQVNAAIIGYMTQKSFLLEQGLLNELQQHTNPDPFSAEARRNRAIRQLLLSDQMSERFHVLLLSCGSESEIGIL</sequence>
<evidence type="ECO:0000256" key="2">
    <source>
        <dbReference type="ARBA" id="ARBA00022679"/>
    </source>
</evidence>
<dbReference type="Gene3D" id="3.40.50.12710">
    <property type="match status" value="1"/>
</dbReference>
<dbReference type="PANTHER" id="PTHR12049">
    <property type="entry name" value="PROTEIN ARGININE METHYLTRANSFERASE NDUFAF7, MITOCHONDRIAL"/>
    <property type="match status" value="1"/>
</dbReference>
<dbReference type="Pfam" id="PF02636">
    <property type="entry name" value="Methyltransf_28"/>
    <property type="match status" value="1"/>
</dbReference>
<dbReference type="EMBL" id="LS992241">
    <property type="protein sequence ID" value="SYX82560.1"/>
    <property type="molecule type" value="Genomic_DNA"/>
</dbReference>
<dbReference type="SUPFAM" id="SSF53335">
    <property type="entry name" value="S-adenosyl-L-methionine-dependent methyltransferases"/>
    <property type="match status" value="1"/>
</dbReference>
<name>A0A383R6K1_PAEAL</name>
<dbReference type="InterPro" id="IPR029063">
    <property type="entry name" value="SAM-dependent_MTases_sf"/>
</dbReference>
<evidence type="ECO:0000313" key="3">
    <source>
        <dbReference type="EMBL" id="SYX82560.1"/>
    </source>
</evidence>
<dbReference type="GO" id="GO:0032259">
    <property type="term" value="P:methylation"/>
    <property type="evidence" value="ECO:0007669"/>
    <property type="project" value="UniProtKB-KW"/>
</dbReference>
<dbReference type="GO" id="GO:0035243">
    <property type="term" value="F:protein-arginine omega-N symmetric methyltransferase activity"/>
    <property type="evidence" value="ECO:0007669"/>
    <property type="project" value="TreeGrafter"/>
</dbReference>
<dbReference type="RefSeq" id="WP_138184886.1">
    <property type="nucleotide sequence ID" value="NZ_LS992241.1"/>
</dbReference>
<proteinExistence type="predicted"/>
<keyword evidence="1" id="KW-0489">Methyltransferase</keyword>
<dbReference type="Proteomes" id="UP000304148">
    <property type="component" value="Chromosome"/>
</dbReference>
<dbReference type="AlphaFoldDB" id="A0A383R6K1"/>
<dbReference type="InterPro" id="IPR003788">
    <property type="entry name" value="NDUFAF7"/>
</dbReference>
<evidence type="ECO:0000313" key="4">
    <source>
        <dbReference type="Proteomes" id="UP000304148"/>
    </source>
</evidence>
<protein>
    <recommendedName>
        <fullName evidence="5">SAM-dependent methyltransferase</fullName>
    </recommendedName>
</protein>
<keyword evidence="2" id="KW-0808">Transferase</keyword>
<dbReference type="InterPro" id="IPR038375">
    <property type="entry name" value="NDUFAF7_sf"/>
</dbReference>